<gene>
    <name evidence="1" type="ORF">SCHPADRAFT_741882</name>
</gene>
<name>A0A0H2R661_9AGAM</name>
<dbReference type="EMBL" id="KQ086401">
    <property type="protein sequence ID" value="KLO04933.1"/>
    <property type="molecule type" value="Genomic_DNA"/>
</dbReference>
<dbReference type="AlphaFoldDB" id="A0A0H2R661"/>
<sequence>MCRMMCTPLSFTLDVTGSHQDSLKLSLTHFDGIYRRPPSGRYAIGCGTRIRGVYLPAHRMTLSRRVSMCDPPPHGCFDGIYRSPASPSKRFVACSTTHSRVNDTMYRELAKQYCVNYLTYHWILAYRLSSLLCRPLFSNIDTLSRLLAQSSVALMVYIDVRRATLTRAYMAAWRFLSMPKFRRIAMTVYIDIRRATCTQLFMVCQPSDWINMCRPLHIALRKPP</sequence>
<evidence type="ECO:0000313" key="1">
    <source>
        <dbReference type="EMBL" id="KLO04933.1"/>
    </source>
</evidence>
<organism evidence="1 2">
    <name type="scientific">Schizopora paradoxa</name>
    <dbReference type="NCBI Taxonomy" id="27342"/>
    <lineage>
        <taxon>Eukaryota</taxon>
        <taxon>Fungi</taxon>
        <taxon>Dikarya</taxon>
        <taxon>Basidiomycota</taxon>
        <taxon>Agaricomycotina</taxon>
        <taxon>Agaricomycetes</taxon>
        <taxon>Hymenochaetales</taxon>
        <taxon>Schizoporaceae</taxon>
        <taxon>Schizopora</taxon>
    </lineage>
</organism>
<dbReference type="Proteomes" id="UP000053477">
    <property type="component" value="Unassembled WGS sequence"/>
</dbReference>
<evidence type="ECO:0000313" key="2">
    <source>
        <dbReference type="Proteomes" id="UP000053477"/>
    </source>
</evidence>
<protein>
    <submittedName>
        <fullName evidence="1">Uncharacterized protein</fullName>
    </submittedName>
</protein>
<keyword evidence="2" id="KW-1185">Reference proteome</keyword>
<accession>A0A0H2R661</accession>
<proteinExistence type="predicted"/>
<dbReference type="InParanoid" id="A0A0H2R661"/>
<reference evidence="1 2" key="1">
    <citation type="submission" date="2015-04" db="EMBL/GenBank/DDBJ databases">
        <title>Complete genome sequence of Schizopora paradoxa KUC8140, a cosmopolitan wood degrader in East Asia.</title>
        <authorList>
            <consortium name="DOE Joint Genome Institute"/>
            <person name="Min B."/>
            <person name="Park H."/>
            <person name="Jang Y."/>
            <person name="Kim J.-J."/>
            <person name="Kim K.H."/>
            <person name="Pangilinan J."/>
            <person name="Lipzen A."/>
            <person name="Riley R."/>
            <person name="Grigoriev I.V."/>
            <person name="Spatafora J.W."/>
            <person name="Choi I.-G."/>
        </authorList>
    </citation>
    <scope>NUCLEOTIDE SEQUENCE [LARGE SCALE GENOMIC DNA]</scope>
    <source>
        <strain evidence="1 2">KUC8140</strain>
    </source>
</reference>